<evidence type="ECO:0000256" key="2">
    <source>
        <dbReference type="SAM" id="SignalP"/>
    </source>
</evidence>
<feature type="compositionally biased region" description="Low complexity" evidence="1">
    <location>
        <begin position="28"/>
        <end position="48"/>
    </location>
</feature>
<dbReference type="SUPFAM" id="SSF53850">
    <property type="entry name" value="Periplasmic binding protein-like II"/>
    <property type="match status" value="1"/>
</dbReference>
<feature type="signal peptide" evidence="2">
    <location>
        <begin position="1"/>
        <end position="22"/>
    </location>
</feature>
<reference evidence="4 5" key="1">
    <citation type="submission" date="2024-09" db="EMBL/GenBank/DDBJ databases">
        <authorList>
            <person name="Sun Q."/>
            <person name="Mori K."/>
        </authorList>
    </citation>
    <scope>NUCLEOTIDE SEQUENCE [LARGE SCALE GENOMIC DNA]</scope>
    <source>
        <strain evidence="4 5">JCM 3028</strain>
    </source>
</reference>
<dbReference type="InterPro" id="IPR030678">
    <property type="entry name" value="Peptide/Ni-bd"/>
</dbReference>
<dbReference type="EMBL" id="JBHMBS010000007">
    <property type="protein sequence ID" value="MFB9677132.1"/>
    <property type="molecule type" value="Genomic_DNA"/>
</dbReference>
<dbReference type="Proteomes" id="UP001589610">
    <property type="component" value="Unassembled WGS sequence"/>
</dbReference>
<feature type="region of interest" description="Disordered" evidence="1">
    <location>
        <begin position="28"/>
        <end position="56"/>
    </location>
</feature>
<feature type="domain" description="Solute-binding protein family 5" evidence="3">
    <location>
        <begin position="108"/>
        <end position="485"/>
    </location>
</feature>
<dbReference type="InterPro" id="IPR000914">
    <property type="entry name" value="SBP_5_dom"/>
</dbReference>
<name>A0ABV5TDL7_9ACTN</name>
<dbReference type="Pfam" id="PF00496">
    <property type="entry name" value="SBP_bac_5"/>
    <property type="match status" value="1"/>
</dbReference>
<dbReference type="RefSeq" id="WP_344746273.1">
    <property type="nucleotide sequence ID" value="NZ_BAAAWW010000090.1"/>
</dbReference>
<gene>
    <name evidence="4" type="ORF">ACFFRH_16775</name>
</gene>
<evidence type="ECO:0000256" key="1">
    <source>
        <dbReference type="SAM" id="MobiDB-lite"/>
    </source>
</evidence>
<protein>
    <submittedName>
        <fullName evidence="4">ABC transporter substrate-binding protein</fullName>
    </submittedName>
</protein>
<keyword evidence="2" id="KW-0732">Signal</keyword>
<evidence type="ECO:0000313" key="4">
    <source>
        <dbReference type="EMBL" id="MFB9677132.1"/>
    </source>
</evidence>
<dbReference type="CDD" id="cd08509">
    <property type="entry name" value="PBP2_TmCBP_oligosaccharides_like"/>
    <property type="match status" value="1"/>
</dbReference>
<dbReference type="PANTHER" id="PTHR30290:SF82">
    <property type="entry name" value="ABC-TYPE DIPEPTIDE_OLIGOPEPTIDE TRANSPORT SYSTEM, PERIPLASMIC COMPONENT"/>
    <property type="match status" value="1"/>
</dbReference>
<sequence length="596" mass="65375">MRIRRRFAILGAAACVACTAVAGCSGGSTTPSAPSAAPQGSGGAAPSAGAGGAGAADAAFPRNETLYTSGTQWGPPVNWNPLRTWDSATGTKGLVYETLFLYDPQTDKFTPWLAESGTWTDDKTYELKLRQGVTWADGKPFTADDVVFTVELGKMKTIPYANLWDWLEKVEAADPNTVKFTFSEANYQQWANWVYGNAIVPKHIWEGLSEEDVLNGVNEKPVGTGPYAYHSHDQDRMAWVKRDGWWATAALGKEVKPKYVVDIVNSSNEVAMGLLLQKGLDLSNNFLPGVANLVKGNFGVQTYYPEPPYMLSANTAFLVPNTTKKPMDDPAFRKALANSIDTKKIVEGVYGNLVKASSPTGLLPQWDKYVDQAVVSEKGFAFDTAKAKKLLADAGYKDGDGDGFVENKDGSKASLKVIVPAGWTDWMEASRVIAEGAKAAGIDLTPEFPDYNALVDQRTSGKFDLLLNNERQLSNTPWMYYDYMFRLPINKQQNTVNFGRYENKKVWDLVQDLDGKKADDVEGMKQVASEIQKIQLDELPVIPLWYNGLWAQTSNAVWTNWPSSAPGTPKTPPTMWRNWLELGGVLTLTELKPAGG</sequence>
<dbReference type="PIRSF" id="PIRSF002741">
    <property type="entry name" value="MppA"/>
    <property type="match status" value="1"/>
</dbReference>
<evidence type="ECO:0000313" key="5">
    <source>
        <dbReference type="Proteomes" id="UP001589610"/>
    </source>
</evidence>
<dbReference type="PANTHER" id="PTHR30290">
    <property type="entry name" value="PERIPLASMIC BINDING COMPONENT OF ABC TRANSPORTER"/>
    <property type="match status" value="1"/>
</dbReference>
<feature type="chain" id="PRO_5045651497" evidence="2">
    <location>
        <begin position="23"/>
        <end position="596"/>
    </location>
</feature>
<dbReference type="Gene3D" id="3.10.105.10">
    <property type="entry name" value="Dipeptide-binding Protein, Domain 3"/>
    <property type="match status" value="1"/>
</dbReference>
<dbReference type="InterPro" id="IPR039424">
    <property type="entry name" value="SBP_5"/>
</dbReference>
<dbReference type="PROSITE" id="PS51257">
    <property type="entry name" value="PROKAR_LIPOPROTEIN"/>
    <property type="match status" value="1"/>
</dbReference>
<dbReference type="Gene3D" id="3.90.76.10">
    <property type="entry name" value="Dipeptide-binding Protein, Domain 1"/>
    <property type="match status" value="1"/>
</dbReference>
<keyword evidence="5" id="KW-1185">Reference proteome</keyword>
<accession>A0ABV5TDL7</accession>
<evidence type="ECO:0000259" key="3">
    <source>
        <dbReference type="Pfam" id="PF00496"/>
    </source>
</evidence>
<organism evidence="4 5">
    <name type="scientific">Streptosporangium vulgare</name>
    <dbReference type="NCBI Taxonomy" id="46190"/>
    <lineage>
        <taxon>Bacteria</taxon>
        <taxon>Bacillati</taxon>
        <taxon>Actinomycetota</taxon>
        <taxon>Actinomycetes</taxon>
        <taxon>Streptosporangiales</taxon>
        <taxon>Streptosporangiaceae</taxon>
        <taxon>Streptosporangium</taxon>
    </lineage>
</organism>
<proteinExistence type="predicted"/>
<comment type="caution">
    <text evidence="4">The sequence shown here is derived from an EMBL/GenBank/DDBJ whole genome shotgun (WGS) entry which is preliminary data.</text>
</comment>
<dbReference type="Gene3D" id="3.40.190.10">
    <property type="entry name" value="Periplasmic binding protein-like II"/>
    <property type="match status" value="1"/>
</dbReference>